<dbReference type="STRING" id="52247.A0A4T0WZ54"/>
<evidence type="ECO:0000256" key="1">
    <source>
        <dbReference type="PROSITE-ProRule" id="PRU01215"/>
    </source>
</evidence>
<dbReference type="Proteomes" id="UP000307173">
    <property type="component" value="Unassembled WGS sequence"/>
</dbReference>
<keyword evidence="4" id="KW-1185">Reference proteome</keyword>
<dbReference type="AlphaFoldDB" id="A0A4T0WZ54"/>
<dbReference type="OrthoDB" id="1933281at2759"/>
<dbReference type="InterPro" id="IPR045098">
    <property type="entry name" value="Fyv10_fam"/>
</dbReference>
<dbReference type="GO" id="GO:0005737">
    <property type="term" value="C:cytoplasm"/>
    <property type="evidence" value="ECO:0007669"/>
    <property type="project" value="TreeGrafter"/>
</dbReference>
<dbReference type="PANTHER" id="PTHR12170">
    <property type="entry name" value="MACROPHAGE ERYTHROBLAST ATTACHER-RELATED"/>
    <property type="match status" value="1"/>
</dbReference>
<evidence type="ECO:0000259" key="2">
    <source>
        <dbReference type="PROSITE" id="PS51867"/>
    </source>
</evidence>
<keyword evidence="1" id="KW-0863">Zinc-finger</keyword>
<protein>
    <recommendedName>
        <fullName evidence="2">RING-Gid-type domain-containing protein</fullName>
    </recommendedName>
</protein>
<dbReference type="GO" id="GO:0008270">
    <property type="term" value="F:zinc ion binding"/>
    <property type="evidence" value="ECO:0007669"/>
    <property type="project" value="UniProtKB-KW"/>
</dbReference>
<comment type="caution">
    <text evidence="3">The sequence shown here is derived from an EMBL/GenBank/DDBJ whole genome shotgun (WGS) entry which is preliminary data.</text>
</comment>
<sequence>MSAKDKTKNGDKQLLLLDRAVTELADNKDAMNHILSAGESFVAALEHLVDETDTDSLESISGKIEDYYKDYISELEGSDQKLTKVIKNTSTVIESCNNGWSIEDIIESSIGEIPTLPFNDVKKLIGLDQLRDGNIYDDLLGNDEEIELLKQKFEELWQLEDYLEKENYTPIWNWLSDHEWAQRVERENDGTGCQFTLKGCLASKIHRQAMKVLLGNNNEVPNQGNSVLDSNINDDNSSDDHITKDVMLRKLRAAFWADTNFQAESPLLRVLIAGHLGLGQLVKMQQLVKRRRSSASAAVAGLSLGSQSGKLVELQNKTEVDSASLKFSNPSDLAQEIEVPDMVGGHPVHVCPVLRQMTGKQNVALALPCGHIISKQALEKLAGGSVGEMRSSRGGPLGHETVKCPYCPQRSQRLSAEPVVFVDL</sequence>
<reference evidence="3 4" key="1">
    <citation type="journal article" date="2019" name="Front. Genet.">
        <title>Whole-Genome Sequencing of the Opportunistic Yeast Pathogen Candida inconspicua Uncovers Its Hybrid Origin.</title>
        <authorList>
            <person name="Mixao V."/>
            <person name="Hansen A.P."/>
            <person name="Saus E."/>
            <person name="Boekhout T."/>
            <person name="Lass-Florl C."/>
            <person name="Gabaldon T."/>
        </authorList>
    </citation>
    <scope>NUCLEOTIDE SEQUENCE [LARGE SCALE GENOMIC DNA]</scope>
    <source>
        <strain evidence="3 4">CBS 180</strain>
    </source>
</reference>
<dbReference type="InterPro" id="IPR044063">
    <property type="entry name" value="ZF_RING_GID"/>
</dbReference>
<dbReference type="GO" id="GO:0043161">
    <property type="term" value="P:proteasome-mediated ubiquitin-dependent protein catabolic process"/>
    <property type="evidence" value="ECO:0007669"/>
    <property type="project" value="InterPro"/>
</dbReference>
<proteinExistence type="predicted"/>
<name>A0A4T0WZ54_9ASCO</name>
<dbReference type="PANTHER" id="PTHR12170:SF3">
    <property type="entry name" value="GH10162P"/>
    <property type="match status" value="1"/>
</dbReference>
<accession>A0A4T0WZ54</accession>
<keyword evidence="1" id="KW-0479">Metal-binding</keyword>
<feature type="domain" description="RING-Gid-type" evidence="2">
    <location>
        <begin position="351"/>
        <end position="407"/>
    </location>
</feature>
<dbReference type="GO" id="GO:0034657">
    <property type="term" value="C:GID complex"/>
    <property type="evidence" value="ECO:0007669"/>
    <property type="project" value="TreeGrafter"/>
</dbReference>
<keyword evidence="1" id="KW-0862">Zinc</keyword>
<organism evidence="3 4">
    <name type="scientific">Pichia inconspicua</name>
    <dbReference type="NCBI Taxonomy" id="52247"/>
    <lineage>
        <taxon>Eukaryota</taxon>
        <taxon>Fungi</taxon>
        <taxon>Dikarya</taxon>
        <taxon>Ascomycota</taxon>
        <taxon>Saccharomycotina</taxon>
        <taxon>Pichiomycetes</taxon>
        <taxon>Pichiales</taxon>
        <taxon>Pichiaceae</taxon>
        <taxon>Pichia</taxon>
    </lineage>
</organism>
<dbReference type="EMBL" id="SELW01000541">
    <property type="protein sequence ID" value="TID22565.1"/>
    <property type="molecule type" value="Genomic_DNA"/>
</dbReference>
<evidence type="ECO:0000313" key="3">
    <source>
        <dbReference type="EMBL" id="TID22565.1"/>
    </source>
</evidence>
<evidence type="ECO:0000313" key="4">
    <source>
        <dbReference type="Proteomes" id="UP000307173"/>
    </source>
</evidence>
<dbReference type="PROSITE" id="PS51867">
    <property type="entry name" value="ZF_RING_GID"/>
    <property type="match status" value="1"/>
</dbReference>
<dbReference type="GO" id="GO:0005634">
    <property type="term" value="C:nucleus"/>
    <property type="evidence" value="ECO:0007669"/>
    <property type="project" value="TreeGrafter"/>
</dbReference>
<gene>
    <name evidence="3" type="ORF">CANINC_003340</name>
</gene>
<feature type="zinc finger region" description="RING-Gid-type" evidence="1">
    <location>
        <begin position="351"/>
        <end position="407"/>
    </location>
</feature>
<dbReference type="GO" id="GO:0061630">
    <property type="term" value="F:ubiquitin protein ligase activity"/>
    <property type="evidence" value="ECO:0007669"/>
    <property type="project" value="InterPro"/>
</dbReference>